<dbReference type="SMART" id="SM00331">
    <property type="entry name" value="PP2C_SIG"/>
    <property type="match status" value="1"/>
</dbReference>
<keyword evidence="2" id="KW-1133">Transmembrane helix</keyword>
<dbReference type="PANTHER" id="PTHR43156:SF2">
    <property type="entry name" value="STAGE II SPORULATION PROTEIN E"/>
    <property type="match status" value="1"/>
</dbReference>
<keyword evidence="2" id="KW-0472">Membrane</keyword>
<feature type="transmembrane region" description="Helical" evidence="2">
    <location>
        <begin position="42"/>
        <end position="59"/>
    </location>
</feature>
<dbReference type="Gene3D" id="3.60.40.10">
    <property type="entry name" value="PPM-type phosphatase domain"/>
    <property type="match status" value="1"/>
</dbReference>
<dbReference type="EC" id="3.1.3.16" evidence="4"/>
<dbReference type="EMBL" id="JBEOZM010000036">
    <property type="protein sequence ID" value="MER6273811.1"/>
    <property type="molecule type" value="Genomic_DNA"/>
</dbReference>
<dbReference type="InterPro" id="IPR052016">
    <property type="entry name" value="Bact_Sigma-Reg"/>
</dbReference>
<dbReference type="RefSeq" id="WP_351962046.1">
    <property type="nucleotide sequence ID" value="NZ_JBEOZM010000036.1"/>
</dbReference>
<dbReference type="SUPFAM" id="SSF81606">
    <property type="entry name" value="PP2C-like"/>
    <property type="match status" value="1"/>
</dbReference>
<evidence type="ECO:0000256" key="2">
    <source>
        <dbReference type="SAM" id="Phobius"/>
    </source>
</evidence>
<comment type="caution">
    <text evidence="4">The sequence shown here is derived from an EMBL/GenBank/DDBJ whole genome shotgun (WGS) entry which is preliminary data.</text>
</comment>
<gene>
    <name evidence="4" type="ORF">ABT211_42130</name>
</gene>
<proteinExistence type="predicted"/>
<organism evidence="4 5">
    <name type="scientific">Streptomyces sp. 900105755</name>
    <dbReference type="NCBI Taxonomy" id="3154389"/>
    <lineage>
        <taxon>Bacteria</taxon>
        <taxon>Bacillati</taxon>
        <taxon>Actinomycetota</taxon>
        <taxon>Actinomycetes</taxon>
        <taxon>Kitasatosporales</taxon>
        <taxon>Streptomycetaceae</taxon>
        <taxon>Streptomyces</taxon>
    </lineage>
</organism>
<reference evidence="4 5" key="1">
    <citation type="submission" date="2024-06" db="EMBL/GenBank/DDBJ databases">
        <title>The Natural Products Discovery Center: Release of the First 8490 Sequenced Strains for Exploring Actinobacteria Biosynthetic Diversity.</title>
        <authorList>
            <person name="Kalkreuter E."/>
            <person name="Kautsar S.A."/>
            <person name="Yang D."/>
            <person name="Bader C.D."/>
            <person name="Teijaro C.N."/>
            <person name="Fluegel L."/>
            <person name="Davis C.M."/>
            <person name="Simpson J.R."/>
            <person name="Lauterbach L."/>
            <person name="Steele A.D."/>
            <person name="Gui C."/>
            <person name="Meng S."/>
            <person name="Li G."/>
            <person name="Viehrig K."/>
            <person name="Ye F."/>
            <person name="Su P."/>
            <person name="Kiefer A.F."/>
            <person name="Nichols A."/>
            <person name="Cepeda A.J."/>
            <person name="Yan W."/>
            <person name="Fan B."/>
            <person name="Jiang Y."/>
            <person name="Adhikari A."/>
            <person name="Zheng C.-J."/>
            <person name="Schuster L."/>
            <person name="Cowan T.M."/>
            <person name="Smanski M.J."/>
            <person name="Chevrette M.G."/>
            <person name="De Carvalho L.P.S."/>
            <person name="Shen B."/>
        </authorList>
    </citation>
    <scope>NUCLEOTIDE SEQUENCE [LARGE SCALE GENOMIC DNA]</scope>
    <source>
        <strain evidence="4 5">NPDC001694</strain>
    </source>
</reference>
<dbReference type="Pfam" id="PF07228">
    <property type="entry name" value="SpoIIE"/>
    <property type="match status" value="1"/>
</dbReference>
<feature type="domain" description="PPM-type phosphatase" evidence="3">
    <location>
        <begin position="164"/>
        <end position="385"/>
    </location>
</feature>
<accession>A0ABV1TUW2</accession>
<evidence type="ECO:0000256" key="1">
    <source>
        <dbReference type="ARBA" id="ARBA00022801"/>
    </source>
</evidence>
<evidence type="ECO:0000259" key="3">
    <source>
        <dbReference type="SMART" id="SM00331"/>
    </source>
</evidence>
<feature type="transmembrane region" description="Helical" evidence="2">
    <location>
        <begin position="111"/>
        <end position="128"/>
    </location>
</feature>
<feature type="transmembrane region" description="Helical" evidence="2">
    <location>
        <begin position="71"/>
        <end position="99"/>
    </location>
</feature>
<protein>
    <submittedName>
        <fullName evidence="4">PP2C family protein-serine/threonine phosphatase</fullName>
        <ecNumber evidence="4">3.1.3.16</ecNumber>
    </submittedName>
</protein>
<evidence type="ECO:0000313" key="4">
    <source>
        <dbReference type="EMBL" id="MER6273811.1"/>
    </source>
</evidence>
<dbReference type="PANTHER" id="PTHR43156">
    <property type="entry name" value="STAGE II SPORULATION PROTEIN E-RELATED"/>
    <property type="match status" value="1"/>
</dbReference>
<dbReference type="Proteomes" id="UP001490365">
    <property type="component" value="Unassembled WGS sequence"/>
</dbReference>
<name>A0ABV1TUW2_9ACTN</name>
<keyword evidence="1 4" id="KW-0378">Hydrolase</keyword>
<keyword evidence="2" id="KW-0812">Transmembrane</keyword>
<dbReference type="InterPro" id="IPR036457">
    <property type="entry name" value="PPM-type-like_dom_sf"/>
</dbReference>
<sequence length="397" mass="43196">MGVQTERPIPSRWNKLPSLARVIIPKRLPERMRERSGACEPMLVAPLLVIALATTADLLTPNLQFNRLLGVAPALAAAMWPVAGTLVIGLLALIAGIALAAAHHDLGQTPSVFTVVAITAITLAAAYASRVRQHRERTLAAVRSVAETAQHALRPPIARHLGHVDIETIYQAAAAHARIGGDFYEARRTPHGVRVIIGDVRGKGLSAVEAASTMLNSFRAHVRDAPDLPSLADMLETSMHEHVEEALPEDALERFVTIVLVEIPADEPIARLVNCGHPPPLLLHNGEAREVEPSAPSPPINMAALLGDHYQLDTIPFGLGDRLLLYTDGISESRDLTGTFYPLAQRIRRWASAPPRQLLHHLHHDINAYVPGTRDDDVAALVAHRVTPGERRHLRHV</sequence>
<keyword evidence="5" id="KW-1185">Reference proteome</keyword>
<dbReference type="GO" id="GO:0004722">
    <property type="term" value="F:protein serine/threonine phosphatase activity"/>
    <property type="evidence" value="ECO:0007669"/>
    <property type="project" value="UniProtKB-EC"/>
</dbReference>
<dbReference type="InterPro" id="IPR001932">
    <property type="entry name" value="PPM-type_phosphatase-like_dom"/>
</dbReference>
<evidence type="ECO:0000313" key="5">
    <source>
        <dbReference type="Proteomes" id="UP001490365"/>
    </source>
</evidence>